<evidence type="ECO:0000313" key="3">
    <source>
        <dbReference type="Proteomes" id="UP000816034"/>
    </source>
</evidence>
<accession>A0AA88GJ95</accession>
<dbReference type="RefSeq" id="XP_044544370.1">
    <property type="nucleotide sequence ID" value="XM_044685719.1"/>
</dbReference>
<dbReference type="Proteomes" id="UP000816034">
    <property type="component" value="Unassembled WGS sequence"/>
</dbReference>
<name>A0AA88GJ95_NAELO</name>
<dbReference type="EMBL" id="PYSW02000040">
    <property type="protein sequence ID" value="KAG2375196.1"/>
    <property type="molecule type" value="Genomic_DNA"/>
</dbReference>
<proteinExistence type="predicted"/>
<protein>
    <submittedName>
        <fullName evidence="2">Uncharacterized protein</fullName>
    </submittedName>
</protein>
<sequence length="371" mass="41907">MIRGILGLKKRSKSNTSEQNAALQGRASLDLPTSSPDIRLSHDEGSRPSLDPLALNASSPKKKSFLGFRRSIDKTSENSASSNSDDSKKPSENTPKKKKDKKVQIQQPKEDSDDSDNELNNLIESQLPSASTCPVYYSSYSVETTEHTSMKAIKPFKYISIGEIKLLNIKEGSSAPSTTSELFIVAEMVHDFTLTEFSYKLPLMAKHEFLEWKDFNLEFIYNMTTKKSLMRSSYSIRDLSELENTPANRTDHFDNLIIPSKQMIDDLTKNYISIKVFEKEQSSRDHTLVGFCCIDLFTIALHPLIDFIGVSLTKDEKTLQPSDYIISFSISTSLHPPTKSSNSYWYNHEDSLIIQGQYISPFPFEVVPNNL</sequence>
<feature type="compositionally biased region" description="Basic and acidic residues" evidence="1">
    <location>
        <begin position="85"/>
        <end position="95"/>
    </location>
</feature>
<evidence type="ECO:0000313" key="2">
    <source>
        <dbReference type="EMBL" id="KAG2375196.1"/>
    </source>
</evidence>
<reference evidence="2 3" key="1">
    <citation type="journal article" date="2018" name="BMC Genomics">
        <title>The genome of Naegleria lovaniensis, the basis for a comparative approach to unravel pathogenicity factors of the human pathogenic amoeba N. fowleri.</title>
        <authorList>
            <person name="Liechti N."/>
            <person name="Schurch N."/>
            <person name="Bruggmann R."/>
            <person name="Wittwer M."/>
        </authorList>
    </citation>
    <scope>NUCLEOTIDE SEQUENCE [LARGE SCALE GENOMIC DNA]</scope>
    <source>
        <strain evidence="2 3">ATCC 30569</strain>
    </source>
</reference>
<feature type="region of interest" description="Disordered" evidence="1">
    <location>
        <begin position="1"/>
        <end position="119"/>
    </location>
</feature>
<evidence type="ECO:0000256" key="1">
    <source>
        <dbReference type="SAM" id="MobiDB-lite"/>
    </source>
</evidence>
<organism evidence="2 3">
    <name type="scientific">Naegleria lovaniensis</name>
    <name type="common">Amoeba</name>
    <dbReference type="NCBI Taxonomy" id="51637"/>
    <lineage>
        <taxon>Eukaryota</taxon>
        <taxon>Discoba</taxon>
        <taxon>Heterolobosea</taxon>
        <taxon>Tetramitia</taxon>
        <taxon>Eutetramitia</taxon>
        <taxon>Vahlkampfiidae</taxon>
        <taxon>Naegleria</taxon>
    </lineage>
</organism>
<dbReference type="AlphaFoldDB" id="A0AA88GJ95"/>
<gene>
    <name evidence="2" type="ORF">C9374_010200</name>
</gene>
<keyword evidence="3" id="KW-1185">Reference proteome</keyword>
<comment type="caution">
    <text evidence="2">The sequence shown here is derived from an EMBL/GenBank/DDBJ whole genome shotgun (WGS) entry which is preliminary data.</text>
</comment>
<dbReference type="GeneID" id="68102654"/>